<proteinExistence type="inferred from homology"/>
<dbReference type="AlphaFoldDB" id="A0A1M6BZB9"/>
<evidence type="ECO:0000313" key="8">
    <source>
        <dbReference type="EMBL" id="SHI53844.1"/>
    </source>
</evidence>
<name>A0A1M6BZB9_9FLAO</name>
<dbReference type="CDD" id="cd08010">
    <property type="entry name" value="MltG_like"/>
    <property type="match status" value="1"/>
</dbReference>
<comment type="function">
    <text evidence="7">Functions as a peptidoglycan terminase that cleaves nascent peptidoglycan strands endolytically to terminate their elongation.</text>
</comment>
<reference evidence="8 9" key="1">
    <citation type="submission" date="2016-11" db="EMBL/GenBank/DDBJ databases">
        <authorList>
            <person name="Jaros S."/>
            <person name="Januszkiewicz K."/>
            <person name="Wedrychowicz H."/>
        </authorList>
    </citation>
    <scope>NUCLEOTIDE SEQUENCE [LARGE SCALE GENOMIC DNA]</scope>
    <source>
        <strain evidence="8 9">DSM 21425</strain>
    </source>
</reference>
<dbReference type="Gene3D" id="3.30.160.60">
    <property type="entry name" value="Classic Zinc Finger"/>
    <property type="match status" value="1"/>
</dbReference>
<keyword evidence="5 7" id="KW-0456">Lyase</keyword>
<dbReference type="STRING" id="579105.SAMN04488096_102282"/>
<comment type="subcellular location">
    <subcellularLocation>
        <location evidence="7">Cell membrane</location>
        <topology evidence="7">Single-pass membrane protein</topology>
    </subcellularLocation>
</comment>
<dbReference type="GO" id="GO:0071555">
    <property type="term" value="P:cell wall organization"/>
    <property type="evidence" value="ECO:0007669"/>
    <property type="project" value="UniProtKB-KW"/>
</dbReference>
<dbReference type="Pfam" id="PF02618">
    <property type="entry name" value="YceG"/>
    <property type="match status" value="1"/>
</dbReference>
<evidence type="ECO:0000256" key="2">
    <source>
        <dbReference type="ARBA" id="ARBA00022692"/>
    </source>
</evidence>
<dbReference type="EMBL" id="FQYY01000002">
    <property type="protein sequence ID" value="SHI53844.1"/>
    <property type="molecule type" value="Genomic_DNA"/>
</dbReference>
<evidence type="ECO:0000313" key="9">
    <source>
        <dbReference type="Proteomes" id="UP000184225"/>
    </source>
</evidence>
<evidence type="ECO:0000256" key="1">
    <source>
        <dbReference type="ARBA" id="ARBA00022475"/>
    </source>
</evidence>
<accession>A0A1M6BZB9</accession>
<protein>
    <recommendedName>
        <fullName evidence="7">Endolytic murein transglycosylase</fullName>
        <ecNumber evidence="7">4.2.2.29</ecNumber>
    </recommendedName>
    <alternativeName>
        <fullName evidence="7">Peptidoglycan lytic transglycosylase</fullName>
    </alternativeName>
    <alternativeName>
        <fullName evidence="7">Peptidoglycan polymerization terminase</fullName>
    </alternativeName>
</protein>
<keyword evidence="6 7" id="KW-0961">Cell wall biogenesis/degradation</keyword>
<dbReference type="GO" id="GO:0008932">
    <property type="term" value="F:lytic endotransglycosylase activity"/>
    <property type="evidence" value="ECO:0007669"/>
    <property type="project" value="UniProtKB-UniRule"/>
</dbReference>
<evidence type="ECO:0000256" key="6">
    <source>
        <dbReference type="ARBA" id="ARBA00023316"/>
    </source>
</evidence>
<keyword evidence="9" id="KW-1185">Reference proteome</keyword>
<dbReference type="HAMAP" id="MF_02065">
    <property type="entry name" value="MltG"/>
    <property type="match status" value="1"/>
</dbReference>
<feature type="transmembrane region" description="Helical" evidence="7">
    <location>
        <begin position="7"/>
        <end position="26"/>
    </location>
</feature>
<dbReference type="NCBIfam" id="TIGR00247">
    <property type="entry name" value="endolytic transglycosylase MltG"/>
    <property type="match status" value="1"/>
</dbReference>
<dbReference type="EC" id="4.2.2.29" evidence="7"/>
<evidence type="ECO:0000256" key="4">
    <source>
        <dbReference type="ARBA" id="ARBA00023136"/>
    </source>
</evidence>
<dbReference type="GO" id="GO:0005886">
    <property type="term" value="C:plasma membrane"/>
    <property type="evidence" value="ECO:0007669"/>
    <property type="project" value="UniProtKB-SubCell"/>
</dbReference>
<keyword evidence="2 7" id="KW-0812">Transmembrane</keyword>
<evidence type="ECO:0000256" key="3">
    <source>
        <dbReference type="ARBA" id="ARBA00022989"/>
    </source>
</evidence>
<feature type="site" description="Important for catalytic activity" evidence="7">
    <location>
        <position position="216"/>
    </location>
</feature>
<dbReference type="RefSeq" id="WP_073148543.1">
    <property type="nucleotide sequence ID" value="NZ_FQYY01000002.1"/>
</dbReference>
<evidence type="ECO:0000256" key="7">
    <source>
        <dbReference type="HAMAP-Rule" id="MF_02065"/>
    </source>
</evidence>
<dbReference type="GO" id="GO:0009252">
    <property type="term" value="P:peptidoglycan biosynthetic process"/>
    <property type="evidence" value="ECO:0007669"/>
    <property type="project" value="UniProtKB-UniRule"/>
</dbReference>
<dbReference type="PANTHER" id="PTHR30518">
    <property type="entry name" value="ENDOLYTIC MUREIN TRANSGLYCOSYLASE"/>
    <property type="match status" value="1"/>
</dbReference>
<dbReference type="InterPro" id="IPR003770">
    <property type="entry name" value="MLTG-like"/>
</dbReference>
<evidence type="ECO:0000256" key="5">
    <source>
        <dbReference type="ARBA" id="ARBA00023239"/>
    </source>
</evidence>
<dbReference type="OrthoDB" id="9814591at2"/>
<comment type="catalytic activity">
    <reaction evidence="7">
        <text>a peptidoglycan chain = a peptidoglycan chain with N-acetyl-1,6-anhydromuramyl-[peptide] at the reducing end + a peptidoglycan chain with N-acetylglucosamine at the non-reducing end.</text>
        <dbReference type="EC" id="4.2.2.29"/>
    </reaction>
</comment>
<dbReference type="PANTHER" id="PTHR30518:SF2">
    <property type="entry name" value="ENDOLYTIC MUREIN TRANSGLYCOSYLASE"/>
    <property type="match status" value="1"/>
</dbReference>
<keyword evidence="3 7" id="KW-1133">Transmembrane helix</keyword>
<dbReference type="Gene3D" id="3.30.1490.480">
    <property type="entry name" value="Endolytic murein transglycosylase"/>
    <property type="match status" value="1"/>
</dbReference>
<organism evidence="8 9">
    <name type="scientific">Mesonia phycicola</name>
    <dbReference type="NCBI Taxonomy" id="579105"/>
    <lineage>
        <taxon>Bacteria</taxon>
        <taxon>Pseudomonadati</taxon>
        <taxon>Bacteroidota</taxon>
        <taxon>Flavobacteriia</taxon>
        <taxon>Flavobacteriales</taxon>
        <taxon>Flavobacteriaceae</taxon>
        <taxon>Mesonia</taxon>
    </lineage>
</organism>
<comment type="similarity">
    <text evidence="7">Belongs to the transglycosylase MltG family.</text>
</comment>
<gene>
    <name evidence="7" type="primary">mltG</name>
    <name evidence="8" type="ORF">SAMN04488096_102282</name>
</gene>
<keyword evidence="1 7" id="KW-1003">Cell membrane</keyword>
<keyword evidence="4 7" id="KW-0472">Membrane</keyword>
<dbReference type="Proteomes" id="UP000184225">
    <property type="component" value="Unassembled WGS sequence"/>
</dbReference>
<sequence length="347" mass="39994">MYIKKILVIISLLGIVGLGVFSYFVYNSIFTANTNFSSDTQEVFVPTNAEYAEVIEQLKPLVKDISSFDAIARKKGYANNLKPGRFILKKGMNNNEIVNTLRSNNQPVAVVFNNQERIENLAGRIAMQIEADSISLLEVMQDSTFLAENNFKAETALAMYIPNQYQLYWNTSAETFRNRMLKEYQRFWNEDRMAKANKINLTPNQVYTLAAVVQKETAKVDERKRVAGVYMNRYNRGIKLDADPTVIYAVKKKNNNFDTVIKRVLYKDLETDSPYNTYKYAGLPPGPIAMPDISAIDAVLNYENHDYYYFVANPENPGYHKFAKTLRQHNNNRQAYVRWINKMGINR</sequence>